<protein>
    <submittedName>
        <fullName evidence="10">Dolichol-phosphate mannosyltransferase</fullName>
    </submittedName>
</protein>
<dbReference type="GeneID" id="86063952"/>
<evidence type="ECO:0000256" key="7">
    <source>
        <dbReference type="ARBA" id="ARBA00023136"/>
    </source>
</evidence>
<dbReference type="InterPro" id="IPR001173">
    <property type="entry name" value="Glyco_trans_2-like"/>
</dbReference>
<keyword evidence="4 8" id="KW-0812">Transmembrane</keyword>
<keyword evidence="2 10" id="KW-0328">Glycosyltransferase</keyword>
<dbReference type="SUPFAM" id="SSF53448">
    <property type="entry name" value="Nucleotide-diphospho-sugar transferases"/>
    <property type="match status" value="1"/>
</dbReference>
<dbReference type="GO" id="GO:0016757">
    <property type="term" value="F:glycosyltransferase activity"/>
    <property type="evidence" value="ECO:0007669"/>
    <property type="project" value="UniProtKB-KW"/>
</dbReference>
<evidence type="ECO:0000259" key="9">
    <source>
        <dbReference type="Pfam" id="PF00535"/>
    </source>
</evidence>
<evidence type="ECO:0000313" key="11">
    <source>
        <dbReference type="Proteomes" id="UP000248057"/>
    </source>
</evidence>
<evidence type="ECO:0000256" key="6">
    <source>
        <dbReference type="ARBA" id="ARBA00022989"/>
    </source>
</evidence>
<dbReference type="PANTHER" id="PTHR48090">
    <property type="entry name" value="UNDECAPRENYL-PHOSPHATE 4-DEOXY-4-FORMAMIDO-L-ARABINOSE TRANSFERASE-RELATED"/>
    <property type="match status" value="1"/>
</dbReference>
<keyword evidence="3 10" id="KW-0808">Transferase</keyword>
<feature type="transmembrane region" description="Helical" evidence="8">
    <location>
        <begin position="269"/>
        <end position="289"/>
    </location>
</feature>
<organism evidence="10 11">
    <name type="scientific">Hungatella effluvii</name>
    <dbReference type="NCBI Taxonomy" id="1096246"/>
    <lineage>
        <taxon>Bacteria</taxon>
        <taxon>Bacillati</taxon>
        <taxon>Bacillota</taxon>
        <taxon>Clostridia</taxon>
        <taxon>Lachnospirales</taxon>
        <taxon>Lachnospiraceae</taxon>
        <taxon>Hungatella</taxon>
    </lineage>
</organism>
<dbReference type="Gene3D" id="3.90.550.10">
    <property type="entry name" value="Spore Coat Polysaccharide Biosynthesis Protein SpsA, Chain A"/>
    <property type="match status" value="1"/>
</dbReference>
<evidence type="ECO:0000256" key="5">
    <source>
        <dbReference type="ARBA" id="ARBA00022985"/>
    </source>
</evidence>
<dbReference type="GO" id="GO:0005886">
    <property type="term" value="C:plasma membrane"/>
    <property type="evidence" value="ECO:0007669"/>
    <property type="project" value="TreeGrafter"/>
</dbReference>
<dbReference type="Pfam" id="PF00535">
    <property type="entry name" value="Glycos_transf_2"/>
    <property type="match status" value="1"/>
</dbReference>
<evidence type="ECO:0000256" key="1">
    <source>
        <dbReference type="ARBA" id="ARBA00022475"/>
    </source>
</evidence>
<dbReference type="RefSeq" id="WP_110325090.1">
    <property type="nucleotide sequence ID" value="NZ_QJKD01000015.1"/>
</dbReference>
<feature type="transmembrane region" description="Helical" evidence="8">
    <location>
        <begin position="232"/>
        <end position="257"/>
    </location>
</feature>
<dbReference type="Proteomes" id="UP000248057">
    <property type="component" value="Unassembled WGS sequence"/>
</dbReference>
<accession>A0A2V3Y095</accession>
<dbReference type="InterPro" id="IPR029044">
    <property type="entry name" value="Nucleotide-diphossugar_trans"/>
</dbReference>
<evidence type="ECO:0000256" key="3">
    <source>
        <dbReference type="ARBA" id="ARBA00022679"/>
    </source>
</evidence>
<dbReference type="PANTHER" id="PTHR48090:SF3">
    <property type="entry name" value="UNDECAPRENYL-PHOSPHATE 4-DEOXY-4-FORMAMIDO-L-ARABINOSE TRANSFERASE"/>
    <property type="match status" value="1"/>
</dbReference>
<evidence type="ECO:0000256" key="8">
    <source>
        <dbReference type="SAM" id="Phobius"/>
    </source>
</evidence>
<keyword evidence="5" id="KW-0448">Lipopolysaccharide biosynthesis</keyword>
<dbReference type="EMBL" id="QJKD01000015">
    <property type="protein sequence ID" value="PXX48945.1"/>
    <property type="molecule type" value="Genomic_DNA"/>
</dbReference>
<keyword evidence="1" id="KW-1003">Cell membrane</keyword>
<keyword evidence="11" id="KW-1185">Reference proteome</keyword>
<feature type="domain" description="Glycosyltransferase 2-like" evidence="9">
    <location>
        <begin position="11"/>
        <end position="109"/>
    </location>
</feature>
<name>A0A2V3Y095_9FIRM</name>
<reference evidence="10 11" key="1">
    <citation type="submission" date="2018-05" db="EMBL/GenBank/DDBJ databases">
        <title>Genomic Encyclopedia of Type Strains, Phase IV (KMG-IV): sequencing the most valuable type-strain genomes for metagenomic binning, comparative biology and taxonomic classification.</title>
        <authorList>
            <person name="Goeker M."/>
        </authorList>
    </citation>
    <scope>NUCLEOTIDE SEQUENCE [LARGE SCALE GENOMIC DNA]</scope>
    <source>
        <strain evidence="10 11">DSM 24995</strain>
    </source>
</reference>
<comment type="caution">
    <text evidence="10">The sequence shown here is derived from an EMBL/GenBank/DDBJ whole genome shotgun (WGS) entry which is preliminary data.</text>
</comment>
<gene>
    <name evidence="10" type="ORF">DFR60_115119</name>
</gene>
<proteinExistence type="predicted"/>
<evidence type="ECO:0000313" key="10">
    <source>
        <dbReference type="EMBL" id="PXX48945.1"/>
    </source>
</evidence>
<sequence>MVTNKEKNFISAVIYIYNQERTIFNFVKNLNKTLCENFEKYEIICVNDASTDKSVNEIKRYADTVQGSVISILNMSYYQGVELSMNAGVDLAIGDFVYEFDYPIQDYPLKLVMDVYQHSLNGYDIVSAAPLKGRRAASKLFYSVFNKVSHTQYLLRTESFRILSRRGINRVHSISRTILYRKAVYANCGLKTDVITYDNSGEKSDLDKNTFRIRKDTAIDAMILYTDIAYRFSIGFSFLLMIFTVLIGLYTVCIYIGGRPVAGWTTTMLFLSFAFLGLFIILTIVIKYMSLNLKMNFNRQKYIIESIEKLNN</sequence>
<dbReference type="AlphaFoldDB" id="A0A2V3Y095"/>
<dbReference type="GO" id="GO:0009103">
    <property type="term" value="P:lipopolysaccharide biosynthetic process"/>
    <property type="evidence" value="ECO:0007669"/>
    <property type="project" value="UniProtKB-KW"/>
</dbReference>
<dbReference type="InterPro" id="IPR050256">
    <property type="entry name" value="Glycosyltransferase_2"/>
</dbReference>
<evidence type="ECO:0000256" key="2">
    <source>
        <dbReference type="ARBA" id="ARBA00022676"/>
    </source>
</evidence>
<keyword evidence="6 8" id="KW-1133">Transmembrane helix</keyword>
<keyword evidence="7 8" id="KW-0472">Membrane</keyword>
<evidence type="ECO:0000256" key="4">
    <source>
        <dbReference type="ARBA" id="ARBA00022692"/>
    </source>
</evidence>